<dbReference type="InterPro" id="IPR036259">
    <property type="entry name" value="MFS_trans_sf"/>
</dbReference>
<keyword evidence="5 7" id="KW-1133">Transmembrane helix</keyword>
<keyword evidence="10" id="KW-1185">Reference proteome</keyword>
<evidence type="ECO:0000313" key="9">
    <source>
        <dbReference type="EMBL" id="TDD56215.1"/>
    </source>
</evidence>
<feature type="transmembrane region" description="Helical" evidence="7">
    <location>
        <begin position="252"/>
        <end position="274"/>
    </location>
</feature>
<dbReference type="PROSITE" id="PS00217">
    <property type="entry name" value="SUGAR_TRANSPORT_2"/>
    <property type="match status" value="1"/>
</dbReference>
<comment type="caution">
    <text evidence="9">The sequence shown here is derived from an EMBL/GenBank/DDBJ whole genome shotgun (WGS) entry which is preliminary data.</text>
</comment>
<proteinExistence type="predicted"/>
<protein>
    <submittedName>
        <fullName evidence="9">MFS transporter</fullName>
    </submittedName>
</protein>
<accession>A0A4R4ZD49</accession>
<dbReference type="InterPro" id="IPR011701">
    <property type="entry name" value="MFS"/>
</dbReference>
<evidence type="ECO:0000259" key="8">
    <source>
        <dbReference type="PROSITE" id="PS50850"/>
    </source>
</evidence>
<dbReference type="PROSITE" id="PS00216">
    <property type="entry name" value="SUGAR_TRANSPORT_1"/>
    <property type="match status" value="1"/>
</dbReference>
<dbReference type="PANTHER" id="PTHR43045">
    <property type="entry name" value="SHIKIMATE TRANSPORTER"/>
    <property type="match status" value="1"/>
</dbReference>
<dbReference type="GO" id="GO:0022857">
    <property type="term" value="F:transmembrane transporter activity"/>
    <property type="evidence" value="ECO:0007669"/>
    <property type="project" value="InterPro"/>
</dbReference>
<comment type="subcellular location">
    <subcellularLocation>
        <location evidence="1">Cell membrane</location>
        <topology evidence="1">Multi-pass membrane protein</topology>
    </subcellularLocation>
</comment>
<dbReference type="InterPro" id="IPR005829">
    <property type="entry name" value="Sugar_transporter_CS"/>
</dbReference>
<dbReference type="InterPro" id="IPR020846">
    <property type="entry name" value="MFS_dom"/>
</dbReference>
<name>A0A4R4ZD49_9ACTN</name>
<evidence type="ECO:0000313" key="10">
    <source>
        <dbReference type="Proteomes" id="UP000295302"/>
    </source>
</evidence>
<feature type="transmembrane region" description="Helical" evidence="7">
    <location>
        <begin position="99"/>
        <end position="117"/>
    </location>
</feature>
<feature type="transmembrane region" description="Helical" evidence="7">
    <location>
        <begin position="64"/>
        <end position="87"/>
    </location>
</feature>
<keyword evidence="6 7" id="KW-0472">Membrane</keyword>
<dbReference type="PANTHER" id="PTHR43045:SF1">
    <property type="entry name" value="SHIKIMATE TRANSPORTER"/>
    <property type="match status" value="1"/>
</dbReference>
<feature type="transmembrane region" description="Helical" evidence="7">
    <location>
        <begin position="123"/>
        <end position="143"/>
    </location>
</feature>
<evidence type="ECO:0000256" key="1">
    <source>
        <dbReference type="ARBA" id="ARBA00004651"/>
    </source>
</evidence>
<evidence type="ECO:0000256" key="2">
    <source>
        <dbReference type="ARBA" id="ARBA00022448"/>
    </source>
</evidence>
<dbReference type="SUPFAM" id="SSF103473">
    <property type="entry name" value="MFS general substrate transporter"/>
    <property type="match status" value="1"/>
</dbReference>
<feature type="transmembrane region" description="Helical" evidence="7">
    <location>
        <begin position="26"/>
        <end position="52"/>
    </location>
</feature>
<dbReference type="GO" id="GO:0005886">
    <property type="term" value="C:plasma membrane"/>
    <property type="evidence" value="ECO:0007669"/>
    <property type="project" value="UniProtKB-SubCell"/>
</dbReference>
<feature type="transmembrane region" description="Helical" evidence="7">
    <location>
        <begin position="164"/>
        <end position="186"/>
    </location>
</feature>
<feature type="transmembrane region" description="Helical" evidence="7">
    <location>
        <begin position="410"/>
        <end position="430"/>
    </location>
</feature>
<feature type="transmembrane region" description="Helical" evidence="7">
    <location>
        <begin position="198"/>
        <end position="217"/>
    </location>
</feature>
<dbReference type="RefSeq" id="WP_132608640.1">
    <property type="nucleotide sequence ID" value="NZ_SMKQ01000004.1"/>
</dbReference>
<feature type="domain" description="Major facilitator superfamily (MFS) profile" evidence="8">
    <location>
        <begin position="26"/>
        <end position="437"/>
    </location>
</feature>
<dbReference type="Gene3D" id="1.20.1250.20">
    <property type="entry name" value="MFS general substrate transporter like domains"/>
    <property type="match status" value="2"/>
</dbReference>
<dbReference type="PROSITE" id="PS50850">
    <property type="entry name" value="MFS"/>
    <property type="match status" value="1"/>
</dbReference>
<dbReference type="OrthoDB" id="3768022at2"/>
<dbReference type="EMBL" id="SMKQ01000004">
    <property type="protein sequence ID" value="TDD56215.1"/>
    <property type="molecule type" value="Genomic_DNA"/>
</dbReference>
<dbReference type="Pfam" id="PF07690">
    <property type="entry name" value="MFS_1"/>
    <property type="match status" value="1"/>
</dbReference>
<feature type="transmembrane region" description="Helical" evidence="7">
    <location>
        <begin position="316"/>
        <end position="336"/>
    </location>
</feature>
<keyword evidence="3" id="KW-1003">Cell membrane</keyword>
<evidence type="ECO:0000256" key="3">
    <source>
        <dbReference type="ARBA" id="ARBA00022475"/>
    </source>
</evidence>
<reference evidence="9 10" key="1">
    <citation type="submission" date="2019-03" db="EMBL/GenBank/DDBJ databases">
        <title>Draft genome sequences of novel Actinobacteria.</title>
        <authorList>
            <person name="Sahin N."/>
            <person name="Ay H."/>
            <person name="Saygin H."/>
        </authorList>
    </citation>
    <scope>NUCLEOTIDE SEQUENCE [LARGE SCALE GENOMIC DNA]</scope>
    <source>
        <strain evidence="9 10">CH32</strain>
    </source>
</reference>
<feature type="transmembrane region" description="Helical" evidence="7">
    <location>
        <begin position="342"/>
        <end position="367"/>
    </location>
</feature>
<evidence type="ECO:0000256" key="5">
    <source>
        <dbReference type="ARBA" id="ARBA00022989"/>
    </source>
</evidence>
<organism evidence="9 10">
    <name type="scientific">Nonomuraea terrae</name>
    <dbReference type="NCBI Taxonomy" id="2530383"/>
    <lineage>
        <taxon>Bacteria</taxon>
        <taxon>Bacillati</taxon>
        <taxon>Actinomycetota</taxon>
        <taxon>Actinomycetes</taxon>
        <taxon>Streptosporangiales</taxon>
        <taxon>Streptosporangiaceae</taxon>
        <taxon>Nonomuraea</taxon>
    </lineage>
</organism>
<dbReference type="Proteomes" id="UP000295302">
    <property type="component" value="Unassembled WGS sequence"/>
</dbReference>
<evidence type="ECO:0000256" key="4">
    <source>
        <dbReference type="ARBA" id="ARBA00022692"/>
    </source>
</evidence>
<evidence type="ECO:0000256" key="7">
    <source>
        <dbReference type="SAM" id="Phobius"/>
    </source>
</evidence>
<sequence>MTTTENSTVMPQGGSDSLWHGPMRRILLSSFSGSVIEFYDFVLYVMAAAVVFPHVFFSNLSPTMATISSFVTLAVGYVGRPLGGVIFGHFGDKLGRKGVLVTTMLLMGISTMAIGLLPSNELIGVMAPILLITCRVVQGVAVGGEWGGAMLIALENAPGGKRGFAASFASLGAPAGAMLATGSISLTSMLPEDQFLSWGWRIPFLLSFLLVLVGMVIRLKVSESPLFQALDQEAEKRKVPILEVLRRYPMQAGLGIIVAISQLTIDGIATSWAVNHVVELGADRTAILNLKILGSVALLIAAIISARLSDRLGRRLPLIVGIVAALIFVFPMLNLIQTGTEGGFATAVIIGQFIQGFILGPLAAFLAELFPTRLRFTGASLCFQTASALGSGFTPLIATSLVAAGGGIAVLGWAWMGVLAVCLVGILIAAESRTRDLSAI</sequence>
<evidence type="ECO:0000256" key="6">
    <source>
        <dbReference type="ARBA" id="ARBA00023136"/>
    </source>
</evidence>
<gene>
    <name evidence="9" type="ORF">E1286_02525</name>
</gene>
<feature type="transmembrane region" description="Helical" evidence="7">
    <location>
        <begin position="379"/>
        <end position="404"/>
    </location>
</feature>
<dbReference type="CDD" id="cd17369">
    <property type="entry name" value="MFS_ShiA_like"/>
    <property type="match status" value="1"/>
</dbReference>
<keyword evidence="2" id="KW-0813">Transport</keyword>
<keyword evidence="4 7" id="KW-0812">Transmembrane</keyword>
<feature type="transmembrane region" description="Helical" evidence="7">
    <location>
        <begin position="286"/>
        <end position="304"/>
    </location>
</feature>
<dbReference type="AlphaFoldDB" id="A0A4R4ZD49"/>